<dbReference type="Proteomes" id="UP001054945">
    <property type="component" value="Unassembled WGS sequence"/>
</dbReference>
<protein>
    <submittedName>
        <fullName evidence="1">Uncharacterized protein</fullName>
    </submittedName>
</protein>
<dbReference type="AlphaFoldDB" id="A0AAV4QNV7"/>
<proteinExistence type="predicted"/>
<sequence length="99" mass="11562">MCDYLNNYIVPTALCDVINYVVYIVSRSQQSLFVKIFFTHGKELKWRMTNDNVFYPDYSEHATCDIREEIELAISYIEMLAAENNLPLKELCVVLRCLG</sequence>
<name>A0AAV4QNV7_CAEEX</name>
<gene>
    <name evidence="1" type="ORF">CEXT_30381</name>
</gene>
<reference evidence="1 2" key="1">
    <citation type="submission" date="2021-06" db="EMBL/GenBank/DDBJ databases">
        <title>Caerostris extrusa draft genome.</title>
        <authorList>
            <person name="Kono N."/>
            <person name="Arakawa K."/>
        </authorList>
    </citation>
    <scope>NUCLEOTIDE SEQUENCE [LARGE SCALE GENOMIC DNA]</scope>
</reference>
<keyword evidence="2" id="KW-1185">Reference proteome</keyword>
<comment type="caution">
    <text evidence="1">The sequence shown here is derived from an EMBL/GenBank/DDBJ whole genome shotgun (WGS) entry which is preliminary data.</text>
</comment>
<dbReference type="EMBL" id="BPLR01006592">
    <property type="protein sequence ID" value="GIY10999.1"/>
    <property type="molecule type" value="Genomic_DNA"/>
</dbReference>
<evidence type="ECO:0000313" key="1">
    <source>
        <dbReference type="EMBL" id="GIY10999.1"/>
    </source>
</evidence>
<accession>A0AAV4QNV7</accession>
<organism evidence="1 2">
    <name type="scientific">Caerostris extrusa</name>
    <name type="common">Bark spider</name>
    <name type="synonym">Caerostris bankana</name>
    <dbReference type="NCBI Taxonomy" id="172846"/>
    <lineage>
        <taxon>Eukaryota</taxon>
        <taxon>Metazoa</taxon>
        <taxon>Ecdysozoa</taxon>
        <taxon>Arthropoda</taxon>
        <taxon>Chelicerata</taxon>
        <taxon>Arachnida</taxon>
        <taxon>Araneae</taxon>
        <taxon>Araneomorphae</taxon>
        <taxon>Entelegynae</taxon>
        <taxon>Araneoidea</taxon>
        <taxon>Araneidae</taxon>
        <taxon>Caerostris</taxon>
    </lineage>
</organism>
<evidence type="ECO:0000313" key="2">
    <source>
        <dbReference type="Proteomes" id="UP001054945"/>
    </source>
</evidence>